<feature type="transmembrane region" description="Helical" evidence="1">
    <location>
        <begin position="6"/>
        <end position="21"/>
    </location>
</feature>
<evidence type="ECO:0000256" key="1">
    <source>
        <dbReference type="SAM" id="Phobius"/>
    </source>
</evidence>
<protein>
    <submittedName>
        <fullName evidence="2">Uncharacterized protein</fullName>
    </submittedName>
</protein>
<dbReference type="EMBL" id="UINC01069484">
    <property type="protein sequence ID" value="SVC02896.1"/>
    <property type="molecule type" value="Genomic_DNA"/>
</dbReference>
<keyword evidence="1" id="KW-0472">Membrane</keyword>
<gene>
    <name evidence="2" type="ORF">METZ01_LOCUS255750</name>
</gene>
<name>A0A382ITE7_9ZZZZ</name>
<sequence length="24" mass="2896">TKSVDILTIGSVFYFCFIYYFKKI</sequence>
<evidence type="ECO:0000313" key="2">
    <source>
        <dbReference type="EMBL" id="SVC02896.1"/>
    </source>
</evidence>
<accession>A0A382ITE7</accession>
<feature type="non-terminal residue" evidence="2">
    <location>
        <position position="1"/>
    </location>
</feature>
<dbReference type="AlphaFoldDB" id="A0A382ITE7"/>
<reference evidence="2" key="1">
    <citation type="submission" date="2018-05" db="EMBL/GenBank/DDBJ databases">
        <authorList>
            <person name="Lanie J.A."/>
            <person name="Ng W.-L."/>
            <person name="Kazmierczak K.M."/>
            <person name="Andrzejewski T.M."/>
            <person name="Davidsen T.M."/>
            <person name="Wayne K.J."/>
            <person name="Tettelin H."/>
            <person name="Glass J.I."/>
            <person name="Rusch D."/>
            <person name="Podicherti R."/>
            <person name="Tsui H.-C.T."/>
            <person name="Winkler M.E."/>
        </authorList>
    </citation>
    <scope>NUCLEOTIDE SEQUENCE</scope>
</reference>
<keyword evidence="1" id="KW-1133">Transmembrane helix</keyword>
<organism evidence="2">
    <name type="scientific">marine metagenome</name>
    <dbReference type="NCBI Taxonomy" id="408172"/>
    <lineage>
        <taxon>unclassified sequences</taxon>
        <taxon>metagenomes</taxon>
        <taxon>ecological metagenomes</taxon>
    </lineage>
</organism>
<proteinExistence type="predicted"/>
<keyword evidence="1" id="KW-0812">Transmembrane</keyword>